<dbReference type="OrthoDB" id="422106at2759"/>
<feature type="compositionally biased region" description="Basic and acidic residues" evidence="1">
    <location>
        <begin position="195"/>
        <end position="231"/>
    </location>
</feature>
<dbReference type="EMBL" id="JAEPRD010000102">
    <property type="protein sequence ID" value="KAG2198968.1"/>
    <property type="molecule type" value="Genomic_DNA"/>
</dbReference>
<dbReference type="PANTHER" id="PTHR16291">
    <property type="entry name" value="NUCLEAR CAP-BINDING PROTEIN SUBUNIT 3"/>
    <property type="match status" value="1"/>
</dbReference>
<dbReference type="InterPro" id="IPR019416">
    <property type="entry name" value="NCBP3"/>
</dbReference>
<evidence type="ECO:0000313" key="3">
    <source>
        <dbReference type="Proteomes" id="UP000603453"/>
    </source>
</evidence>
<sequence>MTDAETMELDLELDALLEQPASPTLANDDTKVQLVADEEIDRFEALPRPTALFLHGVDDMSTKDITSYCNHPLLQKVEWINDSACNLAFATREQAQEALQSLLLDPSVEVQHRQLVAAKPYVKEDVTHELFIRISTDEDVKERGARTRSRYYLIHGVEEDESTISEERKEARKSHRERMAKSGGDGRSVFSRLGKTVDRRSLSPDAQRERRSLSPNHRRQEEDNVVREIPSHLKSRLGNIKS</sequence>
<name>A0A8H7V0M5_9FUNG</name>
<dbReference type="GO" id="GO:0000340">
    <property type="term" value="F:RNA 7-methylguanosine cap binding"/>
    <property type="evidence" value="ECO:0007669"/>
    <property type="project" value="InterPro"/>
</dbReference>
<evidence type="ECO:0000256" key="1">
    <source>
        <dbReference type="SAM" id="MobiDB-lite"/>
    </source>
</evidence>
<dbReference type="GO" id="GO:0003729">
    <property type="term" value="F:mRNA binding"/>
    <property type="evidence" value="ECO:0007669"/>
    <property type="project" value="InterPro"/>
</dbReference>
<accession>A0A8H7V0M5</accession>
<dbReference type="GO" id="GO:0005634">
    <property type="term" value="C:nucleus"/>
    <property type="evidence" value="ECO:0007669"/>
    <property type="project" value="TreeGrafter"/>
</dbReference>
<reference evidence="2" key="1">
    <citation type="submission" date="2020-12" db="EMBL/GenBank/DDBJ databases">
        <title>Metabolic potential, ecology and presence of endohyphal bacteria is reflected in genomic diversity of Mucoromycotina.</title>
        <authorList>
            <person name="Muszewska A."/>
            <person name="Okrasinska A."/>
            <person name="Steczkiewicz K."/>
            <person name="Drgas O."/>
            <person name="Orlowska M."/>
            <person name="Perlinska-Lenart U."/>
            <person name="Aleksandrzak-Piekarczyk T."/>
            <person name="Szatraj K."/>
            <person name="Zielenkiewicz U."/>
            <person name="Pilsyk S."/>
            <person name="Malc E."/>
            <person name="Mieczkowski P."/>
            <person name="Kruszewska J.S."/>
            <person name="Biernat P."/>
            <person name="Pawlowska J."/>
        </authorList>
    </citation>
    <scope>NUCLEOTIDE SEQUENCE</scope>
    <source>
        <strain evidence="2">WA0000017839</strain>
    </source>
</reference>
<evidence type="ECO:0000313" key="2">
    <source>
        <dbReference type="EMBL" id="KAG2198968.1"/>
    </source>
</evidence>
<gene>
    <name evidence="2" type="ORF">INT47_013152</name>
</gene>
<dbReference type="Pfam" id="PF10309">
    <property type="entry name" value="NCBP3"/>
    <property type="match status" value="1"/>
</dbReference>
<dbReference type="Proteomes" id="UP000603453">
    <property type="component" value="Unassembled WGS sequence"/>
</dbReference>
<protein>
    <submittedName>
        <fullName evidence="2">Uncharacterized protein</fullName>
    </submittedName>
</protein>
<dbReference type="PANTHER" id="PTHR16291:SF0">
    <property type="entry name" value="NUCLEAR CAP-BINDING PROTEIN SUBUNIT 3"/>
    <property type="match status" value="1"/>
</dbReference>
<keyword evidence="3" id="KW-1185">Reference proteome</keyword>
<comment type="caution">
    <text evidence="2">The sequence shown here is derived from an EMBL/GenBank/DDBJ whole genome shotgun (WGS) entry which is preliminary data.</text>
</comment>
<proteinExistence type="predicted"/>
<dbReference type="AlphaFoldDB" id="A0A8H7V0M5"/>
<feature type="region of interest" description="Disordered" evidence="1">
    <location>
        <begin position="162"/>
        <end position="242"/>
    </location>
</feature>
<organism evidence="2 3">
    <name type="scientific">Mucor saturninus</name>
    <dbReference type="NCBI Taxonomy" id="64648"/>
    <lineage>
        <taxon>Eukaryota</taxon>
        <taxon>Fungi</taxon>
        <taxon>Fungi incertae sedis</taxon>
        <taxon>Mucoromycota</taxon>
        <taxon>Mucoromycotina</taxon>
        <taxon>Mucoromycetes</taxon>
        <taxon>Mucorales</taxon>
        <taxon>Mucorineae</taxon>
        <taxon>Mucoraceae</taxon>
        <taxon>Mucor</taxon>
    </lineage>
</organism>